<organism evidence="4 5">
    <name type="scientific">Rhodospira trueperi</name>
    <dbReference type="NCBI Taxonomy" id="69960"/>
    <lineage>
        <taxon>Bacteria</taxon>
        <taxon>Pseudomonadati</taxon>
        <taxon>Pseudomonadota</taxon>
        <taxon>Alphaproteobacteria</taxon>
        <taxon>Rhodospirillales</taxon>
        <taxon>Rhodospirillaceae</taxon>
        <taxon>Rhodospira</taxon>
    </lineage>
</organism>
<dbReference type="SMART" id="SM00116">
    <property type="entry name" value="CBS"/>
    <property type="match status" value="2"/>
</dbReference>
<keyword evidence="5" id="KW-1185">Reference proteome</keyword>
<dbReference type="STRING" id="69960.SAMN05421720_1202"/>
<dbReference type="SUPFAM" id="SSF54631">
    <property type="entry name" value="CBS-domain pair"/>
    <property type="match status" value="1"/>
</dbReference>
<dbReference type="AlphaFoldDB" id="A0A1G7HD28"/>
<keyword evidence="1 2" id="KW-0129">CBS domain</keyword>
<evidence type="ECO:0000256" key="1">
    <source>
        <dbReference type="ARBA" id="ARBA00023122"/>
    </source>
</evidence>
<dbReference type="PANTHER" id="PTHR43080:SF2">
    <property type="entry name" value="CBS DOMAIN-CONTAINING PROTEIN"/>
    <property type="match status" value="1"/>
</dbReference>
<evidence type="ECO:0000256" key="2">
    <source>
        <dbReference type="PROSITE-ProRule" id="PRU00703"/>
    </source>
</evidence>
<sequence>MLRKLVPEIVNTSVLISVAPDATARDAAVAMATHTIAAVLVMDGKRLVGIITERDITARVVAIGRDPANTRADEIMTPDPHTLSPEASANDALDLMQTRGFRHLPIVDGDRVVSMVSMRDLHRALHQQMVRTLRDHGGDDGTA</sequence>
<dbReference type="EMBL" id="FNAP01000020">
    <property type="protein sequence ID" value="SDE98288.1"/>
    <property type="molecule type" value="Genomic_DNA"/>
</dbReference>
<dbReference type="OrthoDB" id="9807125at2"/>
<name>A0A1G7HD28_9PROT</name>
<evidence type="ECO:0000313" key="4">
    <source>
        <dbReference type="EMBL" id="SDE98288.1"/>
    </source>
</evidence>
<dbReference type="InterPro" id="IPR000644">
    <property type="entry name" value="CBS_dom"/>
</dbReference>
<gene>
    <name evidence="4" type="ORF">SAMN05421720_1202</name>
</gene>
<accession>A0A1G7HD28</accession>
<feature type="domain" description="CBS" evidence="3">
    <location>
        <begin position="76"/>
        <end position="133"/>
    </location>
</feature>
<evidence type="ECO:0000313" key="5">
    <source>
        <dbReference type="Proteomes" id="UP000199412"/>
    </source>
</evidence>
<feature type="domain" description="CBS" evidence="3">
    <location>
        <begin position="10"/>
        <end position="67"/>
    </location>
</feature>
<dbReference type="PANTHER" id="PTHR43080">
    <property type="entry name" value="CBS DOMAIN-CONTAINING PROTEIN CBSX3, MITOCHONDRIAL"/>
    <property type="match status" value="1"/>
</dbReference>
<dbReference type="RefSeq" id="WP_092787953.1">
    <property type="nucleotide sequence ID" value="NZ_FNAP01000020.1"/>
</dbReference>
<reference evidence="4 5" key="1">
    <citation type="submission" date="2016-10" db="EMBL/GenBank/DDBJ databases">
        <authorList>
            <person name="de Groot N.N."/>
        </authorList>
    </citation>
    <scope>NUCLEOTIDE SEQUENCE [LARGE SCALE GENOMIC DNA]</scope>
    <source>
        <strain evidence="4 5">ATCC 700224</strain>
    </source>
</reference>
<dbReference type="Gene3D" id="3.10.580.10">
    <property type="entry name" value="CBS-domain"/>
    <property type="match status" value="1"/>
</dbReference>
<dbReference type="Pfam" id="PF00571">
    <property type="entry name" value="CBS"/>
    <property type="match status" value="2"/>
</dbReference>
<dbReference type="PROSITE" id="PS51371">
    <property type="entry name" value="CBS"/>
    <property type="match status" value="2"/>
</dbReference>
<dbReference type="InterPro" id="IPR046342">
    <property type="entry name" value="CBS_dom_sf"/>
</dbReference>
<protein>
    <submittedName>
        <fullName evidence="4">CBS domain-containing protein</fullName>
    </submittedName>
</protein>
<evidence type="ECO:0000259" key="3">
    <source>
        <dbReference type="PROSITE" id="PS51371"/>
    </source>
</evidence>
<dbReference type="Proteomes" id="UP000199412">
    <property type="component" value="Unassembled WGS sequence"/>
</dbReference>
<proteinExistence type="predicted"/>
<dbReference type="InterPro" id="IPR051257">
    <property type="entry name" value="Diverse_CBS-Domain"/>
</dbReference>